<dbReference type="OrthoDB" id="240216at2759"/>
<comment type="caution">
    <text evidence="7">The sequence shown here is derived from an EMBL/GenBank/DDBJ whole genome shotgun (WGS) entry which is preliminary data.</text>
</comment>
<evidence type="ECO:0000313" key="7">
    <source>
        <dbReference type="EMBL" id="TIA88849.1"/>
    </source>
</evidence>
<dbReference type="SUPFAM" id="SSF52777">
    <property type="entry name" value="CoA-dependent acyltransferases"/>
    <property type="match status" value="2"/>
</dbReference>
<dbReference type="PANTHER" id="PTHR22589:SF29">
    <property type="entry name" value="MITOCHONDRIAL CARNITINE O-ACETYLTRANSFERASE-RELATED"/>
    <property type="match status" value="1"/>
</dbReference>
<dbReference type="InterPro" id="IPR039551">
    <property type="entry name" value="Cho/carn_acyl_trans"/>
</dbReference>
<dbReference type="Proteomes" id="UP000310189">
    <property type="component" value="Unassembled WGS sequence"/>
</dbReference>
<feature type="active site" description="Proton acceptor" evidence="4">
    <location>
        <position position="318"/>
    </location>
</feature>
<dbReference type="Gene3D" id="3.30.559.10">
    <property type="entry name" value="Chloramphenicol acetyltransferase-like domain"/>
    <property type="match status" value="1"/>
</dbReference>
<dbReference type="AlphaFoldDB" id="A0A4T0FKQ0"/>
<dbReference type="Pfam" id="PF00755">
    <property type="entry name" value="Carn_acyltransf"/>
    <property type="match status" value="1"/>
</dbReference>
<protein>
    <recommendedName>
        <fullName evidence="6">Choline/carnitine acyltransferase domain-containing protein</fullName>
    </recommendedName>
</protein>
<dbReference type="FunFam" id="3.30.559.70:FF:000003">
    <property type="entry name" value="Carnitine acetyl transferase FacC"/>
    <property type="match status" value="1"/>
</dbReference>
<name>A0A4T0FKQ0_9BASI</name>
<dbReference type="InterPro" id="IPR042231">
    <property type="entry name" value="Cho/carn_acyl_trans_2"/>
</dbReference>
<keyword evidence="8" id="KW-1185">Reference proteome</keyword>
<dbReference type="GO" id="GO:0009437">
    <property type="term" value="P:carnitine metabolic process"/>
    <property type="evidence" value="ECO:0007669"/>
    <property type="project" value="TreeGrafter"/>
</dbReference>
<evidence type="ECO:0000256" key="5">
    <source>
        <dbReference type="RuleBase" id="RU003801"/>
    </source>
</evidence>
<comment type="similarity">
    <text evidence="1 5">Belongs to the carnitine/choline acetyltransferase family.</text>
</comment>
<dbReference type="Gene3D" id="3.30.559.70">
    <property type="entry name" value="Choline/Carnitine o-acyltransferase, domain 2"/>
    <property type="match status" value="1"/>
</dbReference>
<feature type="domain" description="Choline/carnitine acyltransferase" evidence="6">
    <location>
        <begin position="14"/>
        <end position="626"/>
    </location>
</feature>
<evidence type="ECO:0000256" key="1">
    <source>
        <dbReference type="ARBA" id="ARBA00005232"/>
    </source>
</evidence>
<dbReference type="GO" id="GO:0005739">
    <property type="term" value="C:mitochondrion"/>
    <property type="evidence" value="ECO:0007669"/>
    <property type="project" value="TreeGrafter"/>
</dbReference>
<dbReference type="InterPro" id="IPR023213">
    <property type="entry name" value="CAT-like_dom_sf"/>
</dbReference>
<accession>A0A4T0FKQ0</accession>
<keyword evidence="2 5" id="KW-0808">Transferase</keyword>
<evidence type="ECO:0000256" key="3">
    <source>
        <dbReference type="ARBA" id="ARBA00023315"/>
    </source>
</evidence>
<organism evidence="7 8">
    <name type="scientific">Wallemia hederae</name>
    <dbReference type="NCBI Taxonomy" id="1540922"/>
    <lineage>
        <taxon>Eukaryota</taxon>
        <taxon>Fungi</taxon>
        <taxon>Dikarya</taxon>
        <taxon>Basidiomycota</taxon>
        <taxon>Wallemiomycotina</taxon>
        <taxon>Wallemiomycetes</taxon>
        <taxon>Wallemiales</taxon>
        <taxon>Wallemiaceae</taxon>
        <taxon>Wallemia</taxon>
    </lineage>
</organism>
<gene>
    <name evidence="7" type="ORF">E3P99_02363</name>
</gene>
<reference evidence="7 8" key="1">
    <citation type="submission" date="2019-03" db="EMBL/GenBank/DDBJ databases">
        <title>Sequencing 23 genomes of Wallemia ichthyophaga.</title>
        <authorList>
            <person name="Gostincar C."/>
        </authorList>
    </citation>
    <scope>NUCLEOTIDE SEQUENCE [LARGE SCALE GENOMIC DNA]</scope>
    <source>
        <strain evidence="7 8">EXF-5753</strain>
    </source>
</reference>
<dbReference type="PROSITE" id="PS00440">
    <property type="entry name" value="ACYLTRANSF_C_2"/>
    <property type="match status" value="1"/>
</dbReference>
<dbReference type="EMBL" id="SPNW01000033">
    <property type="protein sequence ID" value="TIA88849.1"/>
    <property type="molecule type" value="Genomic_DNA"/>
</dbReference>
<evidence type="ECO:0000256" key="4">
    <source>
        <dbReference type="PIRSR" id="PIRSR600542-1"/>
    </source>
</evidence>
<evidence type="ECO:0000259" key="6">
    <source>
        <dbReference type="Pfam" id="PF00755"/>
    </source>
</evidence>
<evidence type="ECO:0000256" key="2">
    <source>
        <dbReference type="ARBA" id="ARBA00022679"/>
    </source>
</evidence>
<dbReference type="InterPro" id="IPR000542">
    <property type="entry name" value="Carn_acyl_trans"/>
</dbReference>
<proteinExistence type="inferred from homology"/>
<dbReference type="GO" id="GO:0004092">
    <property type="term" value="F:carnitine O-acetyltransferase activity"/>
    <property type="evidence" value="ECO:0007669"/>
    <property type="project" value="TreeGrafter"/>
</dbReference>
<keyword evidence="3 5" id="KW-0012">Acyltransferase</keyword>
<dbReference type="PANTHER" id="PTHR22589">
    <property type="entry name" value="CARNITINE O-ACYLTRANSFERASE"/>
    <property type="match status" value="1"/>
</dbReference>
<sequence>MSTITDNAKDLPRLPIPPLKETCDRYLRSLQGLQSSAEHTNSVNAVNYFLQNEGPALDQKLRSYAQDKLSYIEEFWDESYLNYSDSVVLALNPFFILEDDPTPSRGSQLMRASSLIISSLGFVHDLRADILQPDNVRGIPLDMSQYKRLFGTSRIPTQNGCVMRTKSDSRHIIIARKSQFYWFDVIDDENRPLFTEQELHSNLKSIVEDADSNNTLDASGRSIGVLTTENRKIWSSNRDFLSRNTDNANNLDMIDQALFVVCLDDITPESTAQLCDNMLCGTSQVKDGIQVGTCTNRWYDKLQIIICENGAAGINFEHSGVDGHTVLRFAADIYTELVLLFAKSINPVAPTLFKSKISPYSKSAKGGPHPVPEGHSVPDTAPKRLEWTYSNEIKLGIRFAETRLSDLICQNEAQVLEFNKFGKLFITKHGFSPDAFVQMAFQAAYYNLYGRTECTYEPAMTKAFAHGRTEAIRTVSPEAVKFVQLFNSDAPPSEKIASLRAACDYHSKLSKDCSKGLGHDRHLYAMLRIADIENERDIKKDASHLSNGATQPPKVRPSLYSDPGYSTGTTDILSTSNCGNPALRLFGFASTSSNGFGIGYIIRDNSVSLCVSSKHRQTKRFIETISAYFVEVEQMLIKLHKEANKRSAYVEDEGDVYTSGFSFFDVPVDVQAERKKQVSNRNVGVTLEIDEY</sequence>
<dbReference type="FunFam" id="3.30.559.10:FF:000019">
    <property type="entry name" value="Carnitine acetyl transferase"/>
    <property type="match status" value="1"/>
</dbReference>
<evidence type="ECO:0000313" key="8">
    <source>
        <dbReference type="Proteomes" id="UP000310189"/>
    </source>
</evidence>